<reference evidence="3 4" key="1">
    <citation type="submission" date="2019-03" db="EMBL/GenBank/DDBJ databases">
        <title>Genomic Encyclopedia of Type Strains, Phase IV (KMG-IV): sequencing the most valuable type-strain genomes for metagenomic binning, comparative biology and taxonomic classification.</title>
        <authorList>
            <person name="Goeker M."/>
        </authorList>
    </citation>
    <scope>NUCLEOTIDE SEQUENCE [LARGE SCALE GENOMIC DNA]</scope>
    <source>
        <strain evidence="3 4">DSM 19377</strain>
    </source>
</reference>
<accession>A0A4R2NP39</accession>
<dbReference type="PROSITE" id="PS51257">
    <property type="entry name" value="PROKAR_LIPOPROTEIN"/>
    <property type="match status" value="1"/>
</dbReference>
<sequence length="378" mass="42365">MKKGFFLMVTAALLLFFATACSEKSSAPEQKHDEKKTDEAKKASADKKENASESKKKQEEKPEKKQEKPFKPMMPSKDAKPLKENYSQEAISKMPRLEAHGHSRERSVPFGQTLLKGTEDKSNGPLKKYRLVAFYGQPNSTQMGILGEKTPEALMKQLKEQAQAYSDADPAHPAIPTIELITTIAQRNPGPDGLYFHRTSEQDIREYAELAKKNGALLLLDVQLGRDNVLHQVKLLEPYLKLPYVHLAIDTEFHVKEGQVPGVDLGHVDGREIDKAIQYVSDLAKKNHLPDKIVVVHQFKGEILANKKAIKPRDNVEVALNYDGFGPPGSKMASYQGLVRNEPIQYGGFKLFFKNDKPLLTPKEVLKLDPAPAIIDYQ</sequence>
<gene>
    <name evidence="3" type="ORF">EV207_1321</name>
</gene>
<evidence type="ECO:0000256" key="2">
    <source>
        <dbReference type="SAM" id="SignalP"/>
    </source>
</evidence>
<keyword evidence="2" id="KW-0732">Signal</keyword>
<dbReference type="EMBL" id="SLXK01000032">
    <property type="protein sequence ID" value="TCP23402.1"/>
    <property type="molecule type" value="Genomic_DNA"/>
</dbReference>
<feature type="signal peptide" evidence="2">
    <location>
        <begin position="1"/>
        <end position="22"/>
    </location>
</feature>
<dbReference type="OrthoDB" id="9812120at2"/>
<proteinExistence type="predicted"/>
<keyword evidence="4" id="KW-1185">Reference proteome</keyword>
<dbReference type="RefSeq" id="WP_132747381.1">
    <property type="nucleotide sequence ID" value="NZ_SLXK01000032.1"/>
</dbReference>
<name>A0A4R2NP39_9BACL</name>
<feature type="region of interest" description="Disordered" evidence="1">
    <location>
        <begin position="24"/>
        <end position="84"/>
    </location>
</feature>
<comment type="caution">
    <text evidence="3">The sequence shown here is derived from an EMBL/GenBank/DDBJ whole genome shotgun (WGS) entry which is preliminary data.</text>
</comment>
<evidence type="ECO:0000256" key="1">
    <source>
        <dbReference type="SAM" id="MobiDB-lite"/>
    </source>
</evidence>
<evidence type="ECO:0000313" key="4">
    <source>
        <dbReference type="Proteomes" id="UP000295416"/>
    </source>
</evidence>
<organism evidence="3 4">
    <name type="scientific">Scopulibacillus darangshiensis</name>
    <dbReference type="NCBI Taxonomy" id="442528"/>
    <lineage>
        <taxon>Bacteria</taxon>
        <taxon>Bacillati</taxon>
        <taxon>Bacillota</taxon>
        <taxon>Bacilli</taxon>
        <taxon>Bacillales</taxon>
        <taxon>Sporolactobacillaceae</taxon>
        <taxon>Scopulibacillus</taxon>
    </lineage>
</organism>
<feature type="compositionally biased region" description="Basic and acidic residues" evidence="1">
    <location>
        <begin position="29"/>
        <end position="70"/>
    </location>
</feature>
<evidence type="ECO:0000313" key="3">
    <source>
        <dbReference type="EMBL" id="TCP23402.1"/>
    </source>
</evidence>
<protein>
    <recommendedName>
        <fullName evidence="5">Lipoprotein</fullName>
    </recommendedName>
</protein>
<evidence type="ECO:0008006" key="5">
    <source>
        <dbReference type="Google" id="ProtNLM"/>
    </source>
</evidence>
<dbReference type="AlphaFoldDB" id="A0A4R2NP39"/>
<feature type="chain" id="PRO_5038489096" description="Lipoprotein" evidence="2">
    <location>
        <begin position="23"/>
        <end position="378"/>
    </location>
</feature>
<dbReference type="Proteomes" id="UP000295416">
    <property type="component" value="Unassembled WGS sequence"/>
</dbReference>